<sequence>MPKVLSEAEIADFRERLIDAAERLFAEKGLEAVSLRQLAGELGVSAMTPYRYFKDKDEMLAAVRARGFDRFSEALETAFAKPGTADERAAAASDAYVRFALEQPAAYGLMFDLSQPTEGDYPDLVRALLRAKKTMTAHIELLMAEGRIAGDPIVLAHAFWAALHGLVMLRLSSKFADDVDFDAVRRALSGALARGVRPGAGS</sequence>
<evidence type="ECO:0000313" key="6">
    <source>
        <dbReference type="EMBL" id="QUD87186.1"/>
    </source>
</evidence>
<dbReference type="RefSeq" id="WP_211937238.1">
    <property type="nucleotide sequence ID" value="NZ_CP073078.1"/>
</dbReference>
<keyword evidence="2 4" id="KW-0238">DNA-binding</keyword>
<dbReference type="PROSITE" id="PS50977">
    <property type="entry name" value="HTH_TETR_2"/>
    <property type="match status" value="1"/>
</dbReference>
<dbReference type="Proteomes" id="UP000676409">
    <property type="component" value="Chromosome"/>
</dbReference>
<dbReference type="InterPro" id="IPR001647">
    <property type="entry name" value="HTH_TetR"/>
</dbReference>
<dbReference type="InterPro" id="IPR050109">
    <property type="entry name" value="HTH-type_TetR-like_transc_reg"/>
</dbReference>
<reference evidence="6" key="1">
    <citation type="submission" date="2021-04" db="EMBL/GenBank/DDBJ databases">
        <title>The complete genome sequence of Caulobacter sp. S6.</title>
        <authorList>
            <person name="Tang Y."/>
            <person name="Ouyang W."/>
            <person name="Liu Q."/>
            <person name="Huang B."/>
            <person name="Guo Z."/>
            <person name="Lei P."/>
        </authorList>
    </citation>
    <scope>NUCLEOTIDE SEQUENCE</scope>
    <source>
        <strain evidence="6">S6</strain>
    </source>
</reference>
<keyword evidence="3" id="KW-0804">Transcription</keyword>
<dbReference type="PANTHER" id="PTHR30055">
    <property type="entry name" value="HTH-TYPE TRANSCRIPTIONAL REGULATOR RUTR"/>
    <property type="match status" value="1"/>
</dbReference>
<dbReference type="InterPro" id="IPR025996">
    <property type="entry name" value="MT1864/Rv1816-like_C"/>
</dbReference>
<feature type="domain" description="HTH tetR-type" evidence="5">
    <location>
        <begin position="11"/>
        <end position="71"/>
    </location>
</feature>
<proteinExistence type="predicted"/>
<dbReference type="PRINTS" id="PR00455">
    <property type="entry name" value="HTHTETR"/>
</dbReference>
<dbReference type="InterPro" id="IPR009057">
    <property type="entry name" value="Homeodomain-like_sf"/>
</dbReference>
<feature type="DNA-binding region" description="H-T-H motif" evidence="4">
    <location>
        <begin position="34"/>
        <end position="53"/>
    </location>
</feature>
<keyword evidence="7" id="KW-1185">Reference proteome</keyword>
<dbReference type="GO" id="GO:0000976">
    <property type="term" value="F:transcription cis-regulatory region binding"/>
    <property type="evidence" value="ECO:0007669"/>
    <property type="project" value="TreeGrafter"/>
</dbReference>
<protein>
    <submittedName>
        <fullName evidence="6">TetR/AcrR family transcriptional regulator</fullName>
    </submittedName>
</protein>
<dbReference type="EMBL" id="CP073078">
    <property type="protein sequence ID" value="QUD87186.1"/>
    <property type="molecule type" value="Genomic_DNA"/>
</dbReference>
<dbReference type="InterPro" id="IPR036271">
    <property type="entry name" value="Tet_transcr_reg_TetR-rel_C_sf"/>
</dbReference>
<evidence type="ECO:0000259" key="5">
    <source>
        <dbReference type="PROSITE" id="PS50977"/>
    </source>
</evidence>
<name>A0A975FXX1_9CAUL</name>
<gene>
    <name evidence="6" type="ORF">KCG34_19325</name>
</gene>
<dbReference type="SUPFAM" id="SSF46689">
    <property type="entry name" value="Homeodomain-like"/>
    <property type="match status" value="1"/>
</dbReference>
<keyword evidence="1" id="KW-0805">Transcription regulation</keyword>
<dbReference type="Gene3D" id="1.10.357.10">
    <property type="entry name" value="Tetracycline Repressor, domain 2"/>
    <property type="match status" value="1"/>
</dbReference>
<evidence type="ECO:0000256" key="1">
    <source>
        <dbReference type="ARBA" id="ARBA00023015"/>
    </source>
</evidence>
<dbReference type="GO" id="GO:0003700">
    <property type="term" value="F:DNA-binding transcription factor activity"/>
    <property type="evidence" value="ECO:0007669"/>
    <property type="project" value="TreeGrafter"/>
</dbReference>
<dbReference type="Pfam" id="PF00440">
    <property type="entry name" value="TetR_N"/>
    <property type="match status" value="1"/>
</dbReference>
<evidence type="ECO:0000256" key="4">
    <source>
        <dbReference type="PROSITE-ProRule" id="PRU00335"/>
    </source>
</evidence>
<evidence type="ECO:0000313" key="7">
    <source>
        <dbReference type="Proteomes" id="UP000676409"/>
    </source>
</evidence>
<dbReference type="PANTHER" id="PTHR30055:SF234">
    <property type="entry name" value="HTH-TYPE TRANSCRIPTIONAL REGULATOR BETI"/>
    <property type="match status" value="1"/>
</dbReference>
<dbReference type="SUPFAM" id="SSF48498">
    <property type="entry name" value="Tetracyclin repressor-like, C-terminal domain"/>
    <property type="match status" value="1"/>
</dbReference>
<dbReference type="Pfam" id="PF13305">
    <property type="entry name" value="TetR_C_33"/>
    <property type="match status" value="1"/>
</dbReference>
<dbReference type="KEGG" id="caul:KCG34_19325"/>
<evidence type="ECO:0000256" key="3">
    <source>
        <dbReference type="ARBA" id="ARBA00023163"/>
    </source>
</evidence>
<accession>A0A975FXX1</accession>
<dbReference type="AlphaFoldDB" id="A0A975FXX1"/>
<evidence type="ECO:0000256" key="2">
    <source>
        <dbReference type="ARBA" id="ARBA00023125"/>
    </source>
</evidence>
<organism evidence="6 7">
    <name type="scientific">Phenylobacterium montanum</name>
    <dbReference type="NCBI Taxonomy" id="2823693"/>
    <lineage>
        <taxon>Bacteria</taxon>
        <taxon>Pseudomonadati</taxon>
        <taxon>Pseudomonadota</taxon>
        <taxon>Alphaproteobacteria</taxon>
        <taxon>Caulobacterales</taxon>
        <taxon>Caulobacteraceae</taxon>
        <taxon>Phenylobacterium</taxon>
    </lineage>
</organism>